<dbReference type="PANTHER" id="PTHR48467">
    <property type="entry name" value="GLUTAMATE SYNTHASE 1 [NADH], CHLOROPLASTIC-LIKE"/>
    <property type="match status" value="1"/>
</dbReference>
<dbReference type="InterPro" id="IPR036188">
    <property type="entry name" value="FAD/NAD-bd_sf"/>
</dbReference>
<keyword evidence="4" id="KW-0521">NADP</keyword>
<dbReference type="PANTHER" id="PTHR48467:SF1">
    <property type="entry name" value="GLUTAMATE SYNTHASE 1 [NADH], CHLOROPLASTIC-LIKE"/>
    <property type="match status" value="1"/>
</dbReference>
<comment type="cofactor">
    <cofactor evidence="1">
        <name>FAD</name>
        <dbReference type="ChEBI" id="CHEBI:57692"/>
    </cofactor>
</comment>
<evidence type="ECO:0000313" key="7">
    <source>
        <dbReference type="EMBL" id="EKC99353.1"/>
    </source>
</evidence>
<dbReference type="AlphaFoldDB" id="K1WCK1"/>
<dbReference type="SUPFAM" id="SSF51971">
    <property type="entry name" value="Nucleotide-binding domain"/>
    <property type="match status" value="1"/>
</dbReference>
<evidence type="ECO:0000256" key="6">
    <source>
        <dbReference type="SAM" id="MobiDB-lite"/>
    </source>
</evidence>
<accession>K1WCK1</accession>
<keyword evidence="3" id="KW-0274">FAD</keyword>
<evidence type="ECO:0000313" key="8">
    <source>
        <dbReference type="Proteomes" id="UP000006757"/>
    </source>
</evidence>
<keyword evidence="5" id="KW-0560">Oxidoreductase</keyword>
<organism evidence="7 8">
    <name type="scientific">Trichosporon asahii var. asahii (strain CBS 8904)</name>
    <name type="common">Yeast</name>
    <dbReference type="NCBI Taxonomy" id="1220162"/>
    <lineage>
        <taxon>Eukaryota</taxon>
        <taxon>Fungi</taxon>
        <taxon>Dikarya</taxon>
        <taxon>Basidiomycota</taxon>
        <taxon>Agaricomycotina</taxon>
        <taxon>Tremellomycetes</taxon>
        <taxon>Trichosporonales</taxon>
        <taxon>Trichosporonaceae</taxon>
        <taxon>Trichosporon</taxon>
    </lineage>
</organism>
<sequence length="634" mass="68339">MLSRLHHLRLPPRALSRVRGYASSSDPIKVAVIGSGPSGFYTASRLLQLLPADSPLGSRLSVDMYERLPTPYGLSRYGVAPDHPEVKATSCSPAVRSVTRPVSFSEIRVWAVTSFSSTHFTTPALLYHVEPPAPPPSPATGPLPSERLLPADSPLGSRLSVDMYERLPTPYGLSRYGVAPDHPEVKATSCSPALSAHKLVANEQNCQHKFDEMTQDPRFTFLGNVCIGDGNPDHSSSSPPAGSSAGTVPHIPTYTYPSAVHLPLASLKPYYNVLILSYGASLSNPLGIPGTDLGNVFPALAFVSWYNGHPAYADLPVDLSNIKSVDVVGQGNVALDVGRMLLQPVSVLEKSDIPQSVIDTLAKKAVDDVRIVGRRGPAQVAFTTKELREMTKLPGINYPGLPPDLQAAAKEATKGDRMRTRQLGLMEKPLSGPGGRFALEFLRSPIRFNPSSSNSGVVGSVEWGENELVDGGRKAKSTGRSETRDTDMVIESVGYKSEPISDFLPHATGKIVNDAGRVRTESGLVPRVYTTGWVARGPVGVIASTMQDAYAVADNIIDDLSSSGRQKGEGERWLPDVAEGGRPDEVERGLKEGKVIDVERWGRVDKAERELGKKTGREEREKFRTVEEMLAAAN</sequence>
<reference evidence="7 8" key="1">
    <citation type="journal article" date="2012" name="Eukaryot. Cell">
        <title>Genome sequence of the Trichosporon asahii environmental strain CBS 8904.</title>
        <authorList>
            <person name="Yang R.Y."/>
            <person name="Li H.T."/>
            <person name="Zhu H."/>
            <person name="Zhou G.P."/>
            <person name="Wang M."/>
            <person name="Wang L."/>
        </authorList>
    </citation>
    <scope>NUCLEOTIDE SEQUENCE [LARGE SCALE GENOMIC DNA]</scope>
    <source>
        <strain evidence="7 8">CBS 8904</strain>
    </source>
</reference>
<evidence type="ECO:0000256" key="1">
    <source>
        <dbReference type="ARBA" id="ARBA00001974"/>
    </source>
</evidence>
<dbReference type="SUPFAM" id="SSF51905">
    <property type="entry name" value="FAD/NAD(P)-binding domain"/>
    <property type="match status" value="1"/>
</dbReference>
<keyword evidence="8" id="KW-1185">Reference proteome</keyword>
<feature type="compositionally biased region" description="Basic and acidic residues" evidence="6">
    <location>
        <begin position="566"/>
        <end position="584"/>
    </location>
</feature>
<dbReference type="Proteomes" id="UP000006757">
    <property type="component" value="Unassembled WGS sequence"/>
</dbReference>
<evidence type="ECO:0008006" key="9">
    <source>
        <dbReference type="Google" id="ProtNLM"/>
    </source>
</evidence>
<dbReference type="InParanoid" id="K1WCK1"/>
<dbReference type="Gene3D" id="3.40.50.720">
    <property type="entry name" value="NAD(P)-binding Rossmann-like Domain"/>
    <property type="match status" value="2"/>
</dbReference>
<dbReference type="OrthoDB" id="333024at2759"/>
<dbReference type="GO" id="GO:0016491">
    <property type="term" value="F:oxidoreductase activity"/>
    <property type="evidence" value="ECO:0007669"/>
    <property type="project" value="UniProtKB-KW"/>
</dbReference>
<proteinExistence type="predicted"/>
<dbReference type="InterPro" id="IPR055275">
    <property type="entry name" value="Ferredox_Rdtase"/>
</dbReference>
<gene>
    <name evidence="7" type="ORF">A1Q2_06290</name>
</gene>
<evidence type="ECO:0000256" key="4">
    <source>
        <dbReference type="ARBA" id="ARBA00022857"/>
    </source>
</evidence>
<dbReference type="Gene3D" id="3.50.50.60">
    <property type="entry name" value="FAD/NAD(P)-binding domain"/>
    <property type="match status" value="1"/>
</dbReference>
<protein>
    <recommendedName>
        <fullName evidence="9">NADPH:adrenodoxin oxidoreductase, mitochondrial</fullName>
    </recommendedName>
</protein>
<name>K1WCK1_TRIAC</name>
<evidence type="ECO:0000256" key="2">
    <source>
        <dbReference type="ARBA" id="ARBA00022630"/>
    </source>
</evidence>
<dbReference type="STRING" id="1220162.K1WCK1"/>
<feature type="region of interest" description="Disordered" evidence="6">
    <location>
        <begin position="562"/>
        <end position="584"/>
    </location>
</feature>
<keyword evidence="2" id="KW-0285">Flavoprotein</keyword>
<evidence type="ECO:0000256" key="5">
    <source>
        <dbReference type="ARBA" id="ARBA00023002"/>
    </source>
</evidence>
<evidence type="ECO:0000256" key="3">
    <source>
        <dbReference type="ARBA" id="ARBA00022827"/>
    </source>
</evidence>
<dbReference type="HOGENOM" id="CLU_024722_3_1_1"/>
<dbReference type="FunCoup" id="K1WCK1">
    <property type="interactions" value="362"/>
</dbReference>
<dbReference type="EMBL" id="AMBO01000372">
    <property type="protein sequence ID" value="EKC99353.1"/>
    <property type="molecule type" value="Genomic_DNA"/>
</dbReference>
<dbReference type="eggNOG" id="KOG1800">
    <property type="taxonomic scope" value="Eukaryota"/>
</dbReference>
<comment type="caution">
    <text evidence="7">The sequence shown here is derived from an EMBL/GenBank/DDBJ whole genome shotgun (WGS) entry which is preliminary data.</text>
</comment>